<feature type="non-terminal residue" evidence="2">
    <location>
        <position position="1"/>
    </location>
</feature>
<feature type="region of interest" description="Disordered" evidence="1">
    <location>
        <begin position="1"/>
        <end position="30"/>
    </location>
</feature>
<accession>A0A0F9AW35</accession>
<evidence type="ECO:0000313" key="2">
    <source>
        <dbReference type="EMBL" id="KKK76426.1"/>
    </source>
</evidence>
<sequence length="30" mass="3204">SDLAKALEDAKLPEPERARALEAAGLPEIE</sequence>
<protein>
    <submittedName>
        <fullName evidence="2">Uncharacterized protein</fullName>
    </submittedName>
</protein>
<organism evidence="2">
    <name type="scientific">marine sediment metagenome</name>
    <dbReference type="NCBI Taxonomy" id="412755"/>
    <lineage>
        <taxon>unclassified sequences</taxon>
        <taxon>metagenomes</taxon>
        <taxon>ecological metagenomes</taxon>
    </lineage>
</organism>
<dbReference type="AlphaFoldDB" id="A0A0F9AW35"/>
<gene>
    <name evidence="2" type="ORF">LCGC14_2863740</name>
</gene>
<name>A0A0F9AW35_9ZZZZ</name>
<reference evidence="2" key="1">
    <citation type="journal article" date="2015" name="Nature">
        <title>Complex archaea that bridge the gap between prokaryotes and eukaryotes.</title>
        <authorList>
            <person name="Spang A."/>
            <person name="Saw J.H."/>
            <person name="Jorgensen S.L."/>
            <person name="Zaremba-Niedzwiedzka K."/>
            <person name="Martijn J."/>
            <person name="Lind A.E."/>
            <person name="van Eijk R."/>
            <person name="Schleper C."/>
            <person name="Guy L."/>
            <person name="Ettema T.J."/>
        </authorList>
    </citation>
    <scope>NUCLEOTIDE SEQUENCE</scope>
</reference>
<proteinExistence type="predicted"/>
<feature type="compositionally biased region" description="Low complexity" evidence="1">
    <location>
        <begin position="21"/>
        <end position="30"/>
    </location>
</feature>
<dbReference type="EMBL" id="LAZR01055410">
    <property type="protein sequence ID" value="KKK76426.1"/>
    <property type="molecule type" value="Genomic_DNA"/>
</dbReference>
<feature type="compositionally biased region" description="Basic and acidic residues" evidence="1">
    <location>
        <begin position="1"/>
        <end position="20"/>
    </location>
</feature>
<evidence type="ECO:0000256" key="1">
    <source>
        <dbReference type="SAM" id="MobiDB-lite"/>
    </source>
</evidence>
<comment type="caution">
    <text evidence="2">The sequence shown here is derived from an EMBL/GenBank/DDBJ whole genome shotgun (WGS) entry which is preliminary data.</text>
</comment>